<evidence type="ECO:0000259" key="4">
    <source>
        <dbReference type="Pfam" id="PF00198"/>
    </source>
</evidence>
<dbReference type="PANTHER" id="PTHR43178">
    <property type="entry name" value="DIHYDROLIPOAMIDE ACETYLTRANSFERASE COMPONENT OF PYRUVATE DEHYDROGENASE COMPLEX"/>
    <property type="match status" value="1"/>
</dbReference>
<dbReference type="InterPro" id="IPR050743">
    <property type="entry name" value="2-oxoacid_DH_E2_comp"/>
</dbReference>
<keyword evidence="3" id="KW-0012">Acyltransferase</keyword>
<comment type="cofactor">
    <cofactor evidence="1">
        <name>(R)-lipoate</name>
        <dbReference type="ChEBI" id="CHEBI:83088"/>
    </cofactor>
</comment>
<dbReference type="Proteomes" id="UP001196301">
    <property type="component" value="Unassembled WGS sequence"/>
</dbReference>
<accession>A0ABS6DW63</accession>
<evidence type="ECO:0000313" key="6">
    <source>
        <dbReference type="Proteomes" id="UP001196301"/>
    </source>
</evidence>
<feature type="domain" description="2-oxoacid dehydrogenase acyltransferase catalytic" evidence="4">
    <location>
        <begin position="8"/>
        <end position="143"/>
    </location>
</feature>
<proteinExistence type="predicted"/>
<comment type="caution">
    <text evidence="5">The sequence shown here is derived from an EMBL/GenBank/DDBJ whole genome shotgun (WGS) entry which is preliminary data.</text>
</comment>
<evidence type="ECO:0000256" key="3">
    <source>
        <dbReference type="ARBA" id="ARBA00023315"/>
    </source>
</evidence>
<sequence>MGKLTISNTEKFSVERKVISYMTTKSWQTIPHVSYIYEPDVTEFIDTFRKMRTDGILSNDISINSLMLKVFSEGLKQAPKLNAHISYNKDTKEGEIRTIENINVNMPWILPNEKMMTISIDNIEQKSLFEINQHIKLIGEKIANMDTNSISKTFSDKINYDLLDKRIRGEYKVNEESNNNKSKLPLNLGTITISNIGSTYREQRGTISMLDIIPPQVCVIGFGAIQEKPGVYVNEAGEKTIGIRKILPICIAFDHRALDFGEVIPFIKKLDSIFENPEMIKGF</sequence>
<protein>
    <submittedName>
        <fullName evidence="5">2-oxo acid dehydrogenase subunit E2</fullName>
    </submittedName>
</protein>
<dbReference type="Pfam" id="PF00198">
    <property type="entry name" value="2-oxoacid_dh"/>
    <property type="match status" value="2"/>
</dbReference>
<gene>
    <name evidence="5" type="ORF">KQI20_06520</name>
</gene>
<dbReference type="PANTHER" id="PTHR43178:SF5">
    <property type="entry name" value="LIPOAMIDE ACYLTRANSFERASE COMPONENT OF BRANCHED-CHAIN ALPHA-KETO ACID DEHYDROGENASE COMPLEX, MITOCHONDRIAL"/>
    <property type="match status" value="1"/>
</dbReference>
<evidence type="ECO:0000256" key="2">
    <source>
        <dbReference type="ARBA" id="ARBA00022679"/>
    </source>
</evidence>
<feature type="domain" description="2-oxoacid dehydrogenase acyltransferase catalytic" evidence="4">
    <location>
        <begin position="188"/>
        <end position="279"/>
    </location>
</feature>
<dbReference type="InterPro" id="IPR001078">
    <property type="entry name" value="2-oxoacid_DH_actylTfrase"/>
</dbReference>
<dbReference type="RefSeq" id="WP_216569216.1">
    <property type="nucleotide sequence ID" value="NZ_JAHLOQ010000014.1"/>
</dbReference>
<reference evidence="5 6" key="1">
    <citation type="submission" date="2021-06" db="EMBL/GenBank/DDBJ databases">
        <authorList>
            <person name="Sun Q."/>
            <person name="Li D."/>
        </authorList>
    </citation>
    <scope>NUCLEOTIDE SEQUENCE [LARGE SCALE GENOMIC DNA]</scope>
    <source>
        <strain evidence="5 6">N19</strain>
    </source>
</reference>
<evidence type="ECO:0000256" key="1">
    <source>
        <dbReference type="ARBA" id="ARBA00001938"/>
    </source>
</evidence>
<evidence type="ECO:0000313" key="5">
    <source>
        <dbReference type="EMBL" id="MBU5336088.1"/>
    </source>
</evidence>
<dbReference type="EMBL" id="JAHLOQ010000014">
    <property type="protein sequence ID" value="MBU5336088.1"/>
    <property type="molecule type" value="Genomic_DNA"/>
</dbReference>
<keyword evidence="2" id="KW-0808">Transferase</keyword>
<organism evidence="5 6">
    <name type="scientific">Intestinibacter bartlettii</name>
    <dbReference type="NCBI Taxonomy" id="261299"/>
    <lineage>
        <taxon>Bacteria</taxon>
        <taxon>Bacillati</taxon>
        <taxon>Bacillota</taxon>
        <taxon>Clostridia</taxon>
        <taxon>Peptostreptococcales</taxon>
        <taxon>Peptostreptococcaceae</taxon>
        <taxon>Intestinibacter</taxon>
    </lineage>
</organism>
<name>A0ABS6DW63_9FIRM</name>
<keyword evidence="6" id="KW-1185">Reference proteome</keyword>